<evidence type="ECO:0000256" key="7">
    <source>
        <dbReference type="ARBA" id="ARBA00022695"/>
    </source>
</evidence>
<comment type="caution">
    <text evidence="13">The sequence shown here is derived from an EMBL/GenBank/DDBJ whole genome shotgun (WGS) entry which is preliminary data.</text>
</comment>
<dbReference type="Pfam" id="PF01300">
    <property type="entry name" value="Sua5_yciO_yrdC"/>
    <property type="match status" value="1"/>
</dbReference>
<evidence type="ECO:0000313" key="13">
    <source>
        <dbReference type="EMBL" id="PWB85589.1"/>
    </source>
</evidence>
<keyword evidence="8" id="KW-0547">Nucleotide-binding</keyword>
<accession>A0A315XKL6</accession>
<dbReference type="InterPro" id="IPR006070">
    <property type="entry name" value="Sua5-like_dom"/>
</dbReference>
<evidence type="ECO:0000256" key="1">
    <source>
        <dbReference type="ARBA" id="ARBA00004496"/>
    </source>
</evidence>
<keyword evidence="5 13" id="KW-0808">Transferase</keyword>
<evidence type="ECO:0000256" key="5">
    <source>
        <dbReference type="ARBA" id="ARBA00022679"/>
    </source>
</evidence>
<protein>
    <recommendedName>
        <fullName evidence="10">L-threonylcarbamoyladenylate synthase</fullName>
        <ecNumber evidence="3">2.7.7.87</ecNumber>
    </recommendedName>
    <alternativeName>
        <fullName evidence="10">L-threonylcarbamoyladenylate synthase</fullName>
    </alternativeName>
</protein>
<dbReference type="PROSITE" id="PS51163">
    <property type="entry name" value="YRDC"/>
    <property type="match status" value="1"/>
</dbReference>
<reference evidence="13 14" key="1">
    <citation type="submission" date="2017-03" db="EMBL/GenBank/DDBJ databases">
        <title>Genome sequence of Methanobrevibacter thaueri.</title>
        <authorList>
            <person name="Poehlein A."/>
            <person name="Seedorf H."/>
            <person name="Daniel R."/>
        </authorList>
    </citation>
    <scope>NUCLEOTIDE SEQUENCE [LARGE SCALE GENOMIC DNA]</scope>
    <source>
        <strain evidence="13 14">DSM 11995</strain>
    </source>
</reference>
<dbReference type="NCBIfam" id="TIGR00057">
    <property type="entry name" value="L-threonylcarbamoyladenylate synthase"/>
    <property type="match status" value="1"/>
</dbReference>
<proteinExistence type="inferred from homology"/>
<dbReference type="OrthoDB" id="39992at2157"/>
<dbReference type="EC" id="2.7.7.87" evidence="3"/>
<dbReference type="Proteomes" id="UP000251717">
    <property type="component" value="Unassembled WGS sequence"/>
</dbReference>
<evidence type="ECO:0000256" key="2">
    <source>
        <dbReference type="ARBA" id="ARBA00007663"/>
    </source>
</evidence>
<dbReference type="GO" id="GO:0005737">
    <property type="term" value="C:cytoplasm"/>
    <property type="evidence" value="ECO:0007669"/>
    <property type="project" value="UniProtKB-SubCell"/>
</dbReference>
<evidence type="ECO:0000256" key="6">
    <source>
        <dbReference type="ARBA" id="ARBA00022694"/>
    </source>
</evidence>
<evidence type="ECO:0000256" key="11">
    <source>
        <dbReference type="ARBA" id="ARBA00048366"/>
    </source>
</evidence>
<evidence type="ECO:0000313" key="14">
    <source>
        <dbReference type="Proteomes" id="UP000251717"/>
    </source>
</evidence>
<evidence type="ECO:0000256" key="9">
    <source>
        <dbReference type="ARBA" id="ARBA00022840"/>
    </source>
</evidence>
<evidence type="ECO:0000256" key="4">
    <source>
        <dbReference type="ARBA" id="ARBA00022490"/>
    </source>
</evidence>
<dbReference type="GO" id="GO:0000049">
    <property type="term" value="F:tRNA binding"/>
    <property type="evidence" value="ECO:0007669"/>
    <property type="project" value="TreeGrafter"/>
</dbReference>
<comment type="similarity">
    <text evidence="2">Belongs to the SUA5 family.</text>
</comment>
<gene>
    <name evidence="13" type="primary">ywlC</name>
    <name evidence="13" type="ORF">MBBTH_16260</name>
</gene>
<dbReference type="SUPFAM" id="SSF55821">
    <property type="entry name" value="YrdC/RibB"/>
    <property type="match status" value="1"/>
</dbReference>
<keyword evidence="6" id="KW-0819">tRNA processing</keyword>
<dbReference type="AlphaFoldDB" id="A0A315XKL6"/>
<dbReference type="Gene3D" id="3.90.870.10">
    <property type="entry name" value="DHBP synthase"/>
    <property type="match status" value="1"/>
</dbReference>
<organism evidence="13 14">
    <name type="scientific">Methanobrevibacter thaueri</name>
    <dbReference type="NCBI Taxonomy" id="190975"/>
    <lineage>
        <taxon>Archaea</taxon>
        <taxon>Methanobacteriati</taxon>
        <taxon>Methanobacteriota</taxon>
        <taxon>Methanomada group</taxon>
        <taxon>Methanobacteria</taxon>
        <taxon>Methanobacteriales</taxon>
        <taxon>Methanobacteriaceae</taxon>
        <taxon>Methanobrevibacter</taxon>
    </lineage>
</organism>
<evidence type="ECO:0000256" key="10">
    <source>
        <dbReference type="ARBA" id="ARBA00029774"/>
    </source>
</evidence>
<dbReference type="PANTHER" id="PTHR17490:SF16">
    <property type="entry name" value="THREONYLCARBAMOYL-AMP SYNTHASE"/>
    <property type="match status" value="1"/>
</dbReference>
<comment type="catalytic activity">
    <reaction evidence="11">
        <text>L-threonine + hydrogencarbonate + ATP = L-threonylcarbamoyladenylate + diphosphate + H2O</text>
        <dbReference type="Rhea" id="RHEA:36407"/>
        <dbReference type="ChEBI" id="CHEBI:15377"/>
        <dbReference type="ChEBI" id="CHEBI:17544"/>
        <dbReference type="ChEBI" id="CHEBI:30616"/>
        <dbReference type="ChEBI" id="CHEBI:33019"/>
        <dbReference type="ChEBI" id="CHEBI:57926"/>
        <dbReference type="ChEBI" id="CHEBI:73682"/>
        <dbReference type="EC" id="2.7.7.87"/>
    </reaction>
</comment>
<feature type="domain" description="YrdC-like" evidence="12">
    <location>
        <begin position="13"/>
        <end position="193"/>
    </location>
</feature>
<dbReference type="EMBL" id="MZGS01000026">
    <property type="protein sequence ID" value="PWB85589.1"/>
    <property type="molecule type" value="Genomic_DNA"/>
</dbReference>
<dbReference type="GO" id="GO:0008033">
    <property type="term" value="P:tRNA processing"/>
    <property type="evidence" value="ECO:0007669"/>
    <property type="project" value="UniProtKB-KW"/>
</dbReference>
<evidence type="ECO:0000259" key="12">
    <source>
        <dbReference type="PROSITE" id="PS51163"/>
    </source>
</evidence>
<dbReference type="RefSeq" id="WP_116592541.1">
    <property type="nucleotide sequence ID" value="NZ_MZGS01000026.1"/>
</dbReference>
<sequence length="193" mass="21252">MKVLKTSIDKIDEDIIFEAISVLSEGGVILYPTDTVYGLGANIFDKNAVKKVFDIKQRSFLKPLSILVRDVESIDLVAKVSLSQKQTLNKYLPGPYTFILNKRKIVPRVITSGLSDVGVRVPDCELACRLAGIFPITTTSANLSDDEMLANPDEILDQLDCEVDLVIDVGDLNSSHASSIIDLTGFRPKIIRK</sequence>
<keyword evidence="9" id="KW-0067">ATP-binding</keyword>
<dbReference type="GO" id="GO:0005524">
    <property type="term" value="F:ATP binding"/>
    <property type="evidence" value="ECO:0007669"/>
    <property type="project" value="UniProtKB-KW"/>
</dbReference>
<dbReference type="GO" id="GO:0061710">
    <property type="term" value="F:L-threonylcarbamoyladenylate synthase"/>
    <property type="evidence" value="ECO:0007669"/>
    <property type="project" value="UniProtKB-EC"/>
</dbReference>
<evidence type="ECO:0000256" key="3">
    <source>
        <dbReference type="ARBA" id="ARBA00012584"/>
    </source>
</evidence>
<dbReference type="GO" id="GO:0006450">
    <property type="term" value="P:regulation of translational fidelity"/>
    <property type="evidence" value="ECO:0007669"/>
    <property type="project" value="TreeGrafter"/>
</dbReference>
<comment type="subcellular location">
    <subcellularLocation>
        <location evidence="1">Cytoplasm</location>
    </subcellularLocation>
</comment>
<dbReference type="GO" id="GO:0003725">
    <property type="term" value="F:double-stranded RNA binding"/>
    <property type="evidence" value="ECO:0007669"/>
    <property type="project" value="InterPro"/>
</dbReference>
<keyword evidence="4" id="KW-0963">Cytoplasm</keyword>
<name>A0A315XKL6_9EURY</name>
<dbReference type="InterPro" id="IPR017945">
    <property type="entry name" value="DHBP_synth_RibB-like_a/b_dom"/>
</dbReference>
<keyword evidence="7 13" id="KW-0548">Nucleotidyltransferase</keyword>
<dbReference type="PANTHER" id="PTHR17490">
    <property type="entry name" value="SUA5"/>
    <property type="match status" value="1"/>
</dbReference>
<keyword evidence="14" id="KW-1185">Reference proteome</keyword>
<dbReference type="InterPro" id="IPR050156">
    <property type="entry name" value="TC-AMP_synthase_SUA5"/>
</dbReference>
<evidence type="ECO:0000256" key="8">
    <source>
        <dbReference type="ARBA" id="ARBA00022741"/>
    </source>
</evidence>